<organism evidence="1 2">
    <name type="scientific">Paraglomus brasilianum</name>
    <dbReference type="NCBI Taxonomy" id="144538"/>
    <lineage>
        <taxon>Eukaryota</taxon>
        <taxon>Fungi</taxon>
        <taxon>Fungi incertae sedis</taxon>
        <taxon>Mucoromycota</taxon>
        <taxon>Glomeromycotina</taxon>
        <taxon>Glomeromycetes</taxon>
        <taxon>Paraglomerales</taxon>
        <taxon>Paraglomeraceae</taxon>
        <taxon>Paraglomus</taxon>
    </lineage>
</organism>
<dbReference type="EMBL" id="CAJVPI010003927">
    <property type="protein sequence ID" value="CAG8663576.1"/>
    <property type="molecule type" value="Genomic_DNA"/>
</dbReference>
<feature type="non-terminal residue" evidence="1">
    <location>
        <position position="1"/>
    </location>
</feature>
<accession>A0A9N9E4I1</accession>
<evidence type="ECO:0000313" key="1">
    <source>
        <dbReference type="EMBL" id="CAG8663576.1"/>
    </source>
</evidence>
<keyword evidence="2" id="KW-1185">Reference proteome</keyword>
<dbReference type="AlphaFoldDB" id="A0A9N9E4I1"/>
<comment type="caution">
    <text evidence="1">The sequence shown here is derived from an EMBL/GenBank/DDBJ whole genome shotgun (WGS) entry which is preliminary data.</text>
</comment>
<sequence length="690" mass="81840">NAQFRVAAEHLRSLGKFEEASTMFARSADHEENVMGALQCLLELCKIYVLNGIIMDTTSLTELRRLLDKTTEVTKFESQSLKGSRQWNMMKEEIRLYSAYVNRDLDAIQQCIRFFNECKGHAAECRAILLWLKIRTNADNQAEYWREKLKYLLRLSKLAHPFMESTRNGDNTEEKEACKDFENVFCVREMEDHQNKRQIPLQNSLINNMGENNVIDITGDWNVYNERIVRQTIIQLFSSYMYEFIWEAGEKCKSIPDITSYICYWWPCEDRTCQRHHMEPTRENLHRRLSLACLHYTVIQQLDVLELTRKRRLKEEQKQDAYHLQKFWTENLVKYHVRYQLPKASFPELMYDHINRFSDVRGRISEHARKQWLGDDLQAQYFANLLKCMFVSLQLQDEKIINKFCDEISKSWYPVKNGSTEESANTKGLPIGFEYNKKGDKVVPIAVRLSKFINHLKSGKMITAIIYAKRFIAYALRFTDEVNLLADQALGDLVSLMEFTTSLAFFTHPERYDFYLPRSYLYDYYTEFSENFFSGNLRLSSQDDERNIESHRNLIWDFFWQARHLICILVDHKPIDLDQQIALIIVRRLIRVLVLICLNEPSYEAQLVEFLKRCEDKPHLFQNYLNKTDMESLAKTLDDELKETDFDCLVRIELEGFSEILLDIAKMPVYKTDKSFHQQDRIFNDRIECL</sequence>
<gene>
    <name evidence="1" type="ORF">PBRASI_LOCUS10919</name>
</gene>
<name>A0A9N9E4I1_9GLOM</name>
<protein>
    <submittedName>
        <fullName evidence="1">10141_t:CDS:1</fullName>
    </submittedName>
</protein>
<evidence type="ECO:0000313" key="2">
    <source>
        <dbReference type="Proteomes" id="UP000789739"/>
    </source>
</evidence>
<reference evidence="1" key="1">
    <citation type="submission" date="2021-06" db="EMBL/GenBank/DDBJ databases">
        <authorList>
            <person name="Kallberg Y."/>
            <person name="Tangrot J."/>
            <person name="Rosling A."/>
        </authorList>
    </citation>
    <scope>NUCLEOTIDE SEQUENCE</scope>
    <source>
        <strain evidence="1">BR232B</strain>
    </source>
</reference>
<dbReference type="OrthoDB" id="2392009at2759"/>
<dbReference type="Proteomes" id="UP000789739">
    <property type="component" value="Unassembled WGS sequence"/>
</dbReference>
<proteinExistence type="predicted"/>